<feature type="domain" description="Major facilitator superfamily (MFS) profile" evidence="9">
    <location>
        <begin position="24"/>
        <end position="403"/>
    </location>
</feature>
<feature type="transmembrane region" description="Helical" evidence="8">
    <location>
        <begin position="292"/>
        <end position="311"/>
    </location>
</feature>
<keyword evidence="4" id="KW-1003">Cell membrane</keyword>
<feature type="transmembrane region" description="Helical" evidence="8">
    <location>
        <begin position="57"/>
        <end position="78"/>
    </location>
</feature>
<feature type="transmembrane region" description="Helical" evidence="8">
    <location>
        <begin position="262"/>
        <end position="285"/>
    </location>
</feature>
<dbReference type="GO" id="GO:0022857">
    <property type="term" value="F:transmembrane transporter activity"/>
    <property type="evidence" value="ECO:0007669"/>
    <property type="project" value="InterPro"/>
</dbReference>
<dbReference type="InterPro" id="IPR011701">
    <property type="entry name" value="MFS"/>
</dbReference>
<evidence type="ECO:0000313" key="10">
    <source>
        <dbReference type="EMBL" id="MBO8433332.1"/>
    </source>
</evidence>
<sequence>MDRIQSLKMHHPKAEMGSVRFKRIRNCIFLSGLSVFAQLYLFQPVLSDLCRDFQIDPATSSLAVSFSTLGMAAGLFIWAFKADTLGRAKLMSFSLIASAILTLLSSLAWNFPMVLALSLLKGMALSGVSAVALAYLNEEVSPAVLGTAISLYLSGNTIGGMSGRVCGALIAGWSSWHITALCLGLSALAIGIVFARRFPASLHFHPQHTDVRIKLRRMGSFLTHFAFLGLFLTAALILGAFVSVYNYISFVLEAAPFNLPHYIVAMIFLMYITGVAGSMCIGWLSDRHDAALLLKISLLLMLAGVLLLLVMKLWALIAGLGIVTFAFSGANAMSSRIVSIRAHRAKSSATCLYWLFYYVGSSIIGASSGIVLTSHGWNSFVLAIAGIVLIALLFSCLATRHRT</sequence>
<keyword evidence="5 8" id="KW-0812">Transmembrane</keyword>
<feature type="transmembrane region" description="Helical" evidence="8">
    <location>
        <begin position="377"/>
        <end position="398"/>
    </location>
</feature>
<gene>
    <name evidence="10" type="ORF">IAB08_08600</name>
</gene>
<protein>
    <submittedName>
        <fullName evidence="10">MFS transporter</fullName>
    </submittedName>
</protein>
<evidence type="ECO:0000256" key="5">
    <source>
        <dbReference type="ARBA" id="ARBA00022692"/>
    </source>
</evidence>
<keyword evidence="6 8" id="KW-1133">Transmembrane helix</keyword>
<feature type="transmembrane region" description="Helical" evidence="8">
    <location>
        <begin position="90"/>
        <end position="109"/>
    </location>
</feature>
<dbReference type="Proteomes" id="UP000823612">
    <property type="component" value="Unassembled WGS sequence"/>
</dbReference>
<dbReference type="PANTHER" id="PTHR43271">
    <property type="entry name" value="BLL2771 PROTEIN"/>
    <property type="match status" value="1"/>
</dbReference>
<dbReference type="CDD" id="cd17324">
    <property type="entry name" value="MFS_NepI_like"/>
    <property type="match status" value="1"/>
</dbReference>
<feature type="transmembrane region" description="Helical" evidence="8">
    <location>
        <begin position="317"/>
        <end position="339"/>
    </location>
</feature>
<evidence type="ECO:0000256" key="1">
    <source>
        <dbReference type="ARBA" id="ARBA00004651"/>
    </source>
</evidence>
<reference evidence="10" key="1">
    <citation type="submission" date="2020-10" db="EMBL/GenBank/DDBJ databases">
        <authorList>
            <person name="Gilroy R."/>
        </authorList>
    </citation>
    <scope>NUCLEOTIDE SEQUENCE</scope>
    <source>
        <strain evidence="10">2889</strain>
    </source>
</reference>
<keyword evidence="7 8" id="KW-0472">Membrane</keyword>
<name>A0A9D9DU95_9BACT</name>
<feature type="transmembrane region" description="Helical" evidence="8">
    <location>
        <begin position="176"/>
        <end position="195"/>
    </location>
</feature>
<evidence type="ECO:0000256" key="3">
    <source>
        <dbReference type="ARBA" id="ARBA00022448"/>
    </source>
</evidence>
<dbReference type="SUPFAM" id="SSF103473">
    <property type="entry name" value="MFS general substrate transporter"/>
    <property type="match status" value="1"/>
</dbReference>
<dbReference type="PROSITE" id="PS50850">
    <property type="entry name" value="MFS"/>
    <property type="match status" value="1"/>
</dbReference>
<comment type="similarity">
    <text evidence="2">Belongs to the major facilitator superfamily.</text>
</comment>
<dbReference type="Pfam" id="PF07690">
    <property type="entry name" value="MFS_1"/>
    <property type="match status" value="1"/>
</dbReference>
<comment type="subcellular location">
    <subcellularLocation>
        <location evidence="1">Cell membrane</location>
        <topology evidence="1">Multi-pass membrane protein</topology>
    </subcellularLocation>
</comment>
<feature type="transmembrane region" description="Helical" evidence="8">
    <location>
        <begin position="221"/>
        <end position="242"/>
    </location>
</feature>
<feature type="transmembrane region" description="Helical" evidence="8">
    <location>
        <begin position="351"/>
        <end position="371"/>
    </location>
</feature>
<evidence type="ECO:0000256" key="6">
    <source>
        <dbReference type="ARBA" id="ARBA00022989"/>
    </source>
</evidence>
<dbReference type="AlphaFoldDB" id="A0A9D9DU95"/>
<dbReference type="InterPro" id="IPR036259">
    <property type="entry name" value="MFS_trans_sf"/>
</dbReference>
<keyword evidence="3" id="KW-0813">Transport</keyword>
<comment type="caution">
    <text evidence="10">The sequence shown here is derived from an EMBL/GenBank/DDBJ whole genome shotgun (WGS) entry which is preliminary data.</text>
</comment>
<evidence type="ECO:0000256" key="8">
    <source>
        <dbReference type="SAM" id="Phobius"/>
    </source>
</evidence>
<accession>A0A9D9DU95</accession>
<dbReference type="InterPro" id="IPR020846">
    <property type="entry name" value="MFS_dom"/>
</dbReference>
<proteinExistence type="inferred from homology"/>
<organism evidence="10 11">
    <name type="scientific">Candidatus Pullibacteroides excrementavium</name>
    <dbReference type="NCBI Taxonomy" id="2840905"/>
    <lineage>
        <taxon>Bacteria</taxon>
        <taxon>Pseudomonadati</taxon>
        <taxon>Bacteroidota</taxon>
        <taxon>Bacteroidia</taxon>
        <taxon>Bacteroidales</taxon>
        <taxon>Candidatus Pullibacteroides</taxon>
    </lineage>
</organism>
<reference evidence="10" key="2">
    <citation type="journal article" date="2021" name="PeerJ">
        <title>Extensive microbial diversity within the chicken gut microbiome revealed by metagenomics and culture.</title>
        <authorList>
            <person name="Gilroy R."/>
            <person name="Ravi A."/>
            <person name="Getino M."/>
            <person name="Pursley I."/>
            <person name="Horton D.L."/>
            <person name="Alikhan N.F."/>
            <person name="Baker D."/>
            <person name="Gharbi K."/>
            <person name="Hall N."/>
            <person name="Watson M."/>
            <person name="Adriaenssens E.M."/>
            <person name="Foster-Nyarko E."/>
            <person name="Jarju S."/>
            <person name="Secka A."/>
            <person name="Antonio M."/>
            <person name="Oren A."/>
            <person name="Chaudhuri R.R."/>
            <person name="La Ragione R."/>
            <person name="Hildebrand F."/>
            <person name="Pallen M.J."/>
        </authorList>
    </citation>
    <scope>NUCLEOTIDE SEQUENCE</scope>
    <source>
        <strain evidence="10">2889</strain>
    </source>
</reference>
<evidence type="ECO:0000256" key="4">
    <source>
        <dbReference type="ARBA" id="ARBA00022475"/>
    </source>
</evidence>
<evidence type="ECO:0000256" key="7">
    <source>
        <dbReference type="ARBA" id="ARBA00023136"/>
    </source>
</evidence>
<dbReference type="PANTHER" id="PTHR43271:SF1">
    <property type="entry name" value="INNER MEMBRANE TRANSPORT PROTEIN YNFM"/>
    <property type="match status" value="1"/>
</dbReference>
<dbReference type="EMBL" id="JADIMZ010000128">
    <property type="protein sequence ID" value="MBO8433332.1"/>
    <property type="molecule type" value="Genomic_DNA"/>
</dbReference>
<dbReference type="GO" id="GO:0005886">
    <property type="term" value="C:plasma membrane"/>
    <property type="evidence" value="ECO:0007669"/>
    <property type="project" value="UniProtKB-SubCell"/>
</dbReference>
<evidence type="ECO:0000256" key="2">
    <source>
        <dbReference type="ARBA" id="ARBA00008335"/>
    </source>
</evidence>
<evidence type="ECO:0000313" key="11">
    <source>
        <dbReference type="Proteomes" id="UP000823612"/>
    </source>
</evidence>
<evidence type="ECO:0000259" key="9">
    <source>
        <dbReference type="PROSITE" id="PS50850"/>
    </source>
</evidence>
<dbReference type="Gene3D" id="1.20.1250.20">
    <property type="entry name" value="MFS general substrate transporter like domains"/>
    <property type="match status" value="1"/>
</dbReference>